<evidence type="ECO:0000313" key="5">
    <source>
        <dbReference type="EMBL" id="ALO60574.1"/>
    </source>
</evidence>
<dbReference type="Pfam" id="PF07855">
    <property type="entry name" value="ATG101"/>
    <property type="match status" value="1"/>
</dbReference>
<reference evidence="5 6" key="1">
    <citation type="journal article" date="2005" name="Science">
        <title>The genome of the basidiomycetous yeast and human pathogen Cryptococcus neoformans.</title>
        <authorList>
            <person name="Loftus B.J."/>
            <person name="Fung E."/>
            <person name="Roncaglia P."/>
            <person name="Rowley D."/>
            <person name="Amedeo P."/>
            <person name="Bruno D."/>
            <person name="Vamathevan J."/>
            <person name="Miranda M."/>
            <person name="Anderson I.J."/>
            <person name="Fraser J.A."/>
            <person name="Allen J.E."/>
            <person name="Bosdet I.E."/>
            <person name="Brent M.R."/>
            <person name="Chiu R."/>
            <person name="Doering T.L."/>
            <person name="Donlin M.J."/>
            <person name="D'Souza C.A."/>
            <person name="Fox D.S."/>
            <person name="Grinberg V."/>
            <person name="Fu J."/>
            <person name="Fukushima M."/>
            <person name="Haas B.J."/>
            <person name="Huang J.C."/>
            <person name="Janbon G."/>
            <person name="Jones S.J."/>
            <person name="Koo H.L."/>
            <person name="Krzywinski M.I."/>
            <person name="Kwon-Chung J.K."/>
            <person name="Lengeler K.B."/>
            <person name="Maiti R."/>
            <person name="Marra M.A."/>
            <person name="Marra R.E."/>
            <person name="Mathewson C.A."/>
            <person name="Mitchell T.G."/>
            <person name="Pertea M."/>
            <person name="Riggs F.R."/>
            <person name="Salzberg S.L."/>
            <person name="Schein J.E."/>
            <person name="Shvartsbeyn A."/>
            <person name="Shin H."/>
            <person name="Shumway M."/>
            <person name="Specht C.A."/>
            <person name="Suh B.B."/>
            <person name="Tenney A."/>
            <person name="Utterback T.R."/>
            <person name="Wickes B.L."/>
            <person name="Wortman J.R."/>
            <person name="Wye N.H."/>
            <person name="Kronstad J.W."/>
            <person name="Lodge J.K."/>
            <person name="Heitman J."/>
            <person name="Davis R.W."/>
            <person name="Fraser C.M."/>
            <person name="Hyman R.W."/>
        </authorList>
    </citation>
    <scope>NUCLEOTIDE SEQUENCE [LARGE SCALE GENOMIC DNA]</scope>
    <source>
        <strain evidence="6">JEC21 / ATCC MYA-565</strain>
    </source>
</reference>
<sequence length="276" mass="29879">MESVNHIQLTIHPSRVRPILRALLLAIFFHRTLDAMEPETLELLESHISCVPNSIISREISNKIEEFARQYLEGDQDGGEIAVVFLQKKSKKGWFAVTEELVPWEEHLITLSFSHSSKTPSNPLPRALLQIATFCLEQKAMVPPLTGTTESQSSNVSYQIMIAPPAPNDLFAPSSPPSHPIRLASPPPAPAPSTTPATAVARDLAVSHRPTLENRNSARRTSSPTSATLGYFEQAKDGLRAVGAKAGAGVGWGGRAMGAAFGRSAGATEIKYNVQR</sequence>
<organism evidence="5 6">
    <name type="scientific">Cryptococcus deneoformans (strain JEC21 / ATCC MYA-565)</name>
    <name type="common">Cryptococcus neoformans var. neoformans serotype D</name>
    <dbReference type="NCBI Taxonomy" id="214684"/>
    <lineage>
        <taxon>Eukaryota</taxon>
        <taxon>Fungi</taxon>
        <taxon>Dikarya</taxon>
        <taxon>Basidiomycota</taxon>
        <taxon>Agaricomycotina</taxon>
        <taxon>Tremellomycetes</taxon>
        <taxon>Tremellales</taxon>
        <taxon>Cryptococcaceae</taxon>
        <taxon>Cryptococcus</taxon>
        <taxon>Cryptococcus neoformans species complex</taxon>
    </lineage>
</organism>
<dbReference type="Proteomes" id="UP000002149">
    <property type="component" value="Chromosome 5"/>
</dbReference>
<dbReference type="PANTHER" id="PTHR13292:SF0">
    <property type="entry name" value="AUTOPHAGY-RELATED PROTEIN 101"/>
    <property type="match status" value="1"/>
</dbReference>
<dbReference type="GO" id="GO:1990316">
    <property type="term" value="C:Atg1/ULK1 kinase complex"/>
    <property type="evidence" value="ECO:0000318"/>
    <property type="project" value="GO_Central"/>
</dbReference>
<dbReference type="GeneID" id="36392873"/>
<dbReference type="RefSeq" id="XP_024514383.1">
    <property type="nucleotide sequence ID" value="XM_024658535.1"/>
</dbReference>
<gene>
    <name evidence="5" type="ordered locus">CNE03125</name>
</gene>
<dbReference type="OrthoDB" id="10259639at2759"/>
<evidence type="ECO:0000256" key="2">
    <source>
        <dbReference type="ARBA" id="ARBA00018874"/>
    </source>
</evidence>
<dbReference type="PaxDb" id="214684-A0A0S2LJ12"/>
<evidence type="ECO:0000313" key="6">
    <source>
        <dbReference type="Proteomes" id="UP000002149"/>
    </source>
</evidence>
<dbReference type="EMBL" id="AE017345">
    <property type="protein sequence ID" value="ALO60574.1"/>
    <property type="molecule type" value="Genomic_DNA"/>
</dbReference>
<keyword evidence="6" id="KW-1185">Reference proteome</keyword>
<dbReference type="STRING" id="214684.A0A0S2LJ12"/>
<dbReference type="GO" id="GO:0000407">
    <property type="term" value="C:phagophore assembly site"/>
    <property type="evidence" value="ECO:0000318"/>
    <property type="project" value="GO_Central"/>
</dbReference>
<feature type="compositionally biased region" description="Pro residues" evidence="4">
    <location>
        <begin position="174"/>
        <end position="193"/>
    </location>
</feature>
<protein>
    <recommendedName>
        <fullName evidence="2">Autophagy-related protein 101</fullName>
    </recommendedName>
</protein>
<dbReference type="PANTHER" id="PTHR13292">
    <property type="entry name" value="AUTOPHAGY-RELATED PROTEIN 101"/>
    <property type="match status" value="1"/>
</dbReference>
<keyword evidence="3" id="KW-0072">Autophagy</keyword>
<dbReference type="InParanoid" id="A0A0S2LJ12"/>
<proteinExistence type="inferred from homology"/>
<dbReference type="VEuPathDB" id="FungiDB:CNE03125"/>
<evidence type="ECO:0000256" key="3">
    <source>
        <dbReference type="ARBA" id="ARBA00023006"/>
    </source>
</evidence>
<dbReference type="KEGG" id="cne:CNE03125"/>
<dbReference type="FunCoup" id="A0A0S2LJ12">
    <property type="interactions" value="187"/>
</dbReference>
<comment type="similarity">
    <text evidence="1">Belongs to the ATG101 family.</text>
</comment>
<accession>A0A0S2LJ12</accession>
<evidence type="ECO:0000256" key="4">
    <source>
        <dbReference type="SAM" id="MobiDB-lite"/>
    </source>
</evidence>
<dbReference type="GO" id="GO:0000045">
    <property type="term" value="P:autophagosome assembly"/>
    <property type="evidence" value="ECO:0000318"/>
    <property type="project" value="GO_Central"/>
</dbReference>
<feature type="region of interest" description="Disordered" evidence="4">
    <location>
        <begin position="170"/>
        <end position="196"/>
    </location>
</feature>
<evidence type="ECO:0000256" key="1">
    <source>
        <dbReference type="ARBA" id="ARBA00007130"/>
    </source>
</evidence>
<dbReference type="GO" id="GO:0019901">
    <property type="term" value="F:protein kinase binding"/>
    <property type="evidence" value="ECO:0000318"/>
    <property type="project" value="GO_Central"/>
</dbReference>
<name>A0A0S2LJ12_CRYD1</name>
<dbReference type="AlphaFoldDB" id="A0A0S2LJ12"/>
<dbReference type="InterPro" id="IPR012445">
    <property type="entry name" value="ATG101"/>
</dbReference>